<dbReference type="Pfam" id="PF22621">
    <property type="entry name" value="CurL-like_PKS_C"/>
    <property type="match status" value="1"/>
</dbReference>
<evidence type="ECO:0000256" key="4">
    <source>
        <dbReference type="ARBA" id="ARBA00023315"/>
    </source>
</evidence>
<evidence type="ECO:0000256" key="1">
    <source>
        <dbReference type="ARBA" id="ARBA00004792"/>
    </source>
</evidence>
<dbReference type="Proteomes" id="UP000400924">
    <property type="component" value="Unassembled WGS sequence"/>
</dbReference>
<feature type="active site" description="Proton donor; for dehydratase activity" evidence="5">
    <location>
        <position position="644"/>
    </location>
</feature>
<dbReference type="PANTHER" id="PTHR43775">
    <property type="entry name" value="FATTY ACID SYNTHASE"/>
    <property type="match status" value="1"/>
</dbReference>
<dbReference type="GO" id="GO:0006633">
    <property type="term" value="P:fatty acid biosynthetic process"/>
    <property type="evidence" value="ECO:0007669"/>
    <property type="project" value="TreeGrafter"/>
</dbReference>
<dbReference type="Gene3D" id="3.40.366.10">
    <property type="entry name" value="Malonyl-Coenzyme A Acyl Carrier Protein, domain 2"/>
    <property type="match status" value="1"/>
</dbReference>
<feature type="active site" description="Proton acceptor; for dehydratase activity" evidence="5">
    <location>
        <position position="479"/>
    </location>
</feature>
<feature type="non-terminal residue" evidence="7">
    <location>
        <position position="876"/>
    </location>
</feature>
<dbReference type="SUPFAM" id="SSF51735">
    <property type="entry name" value="NAD(P)-binding Rossmann-fold domains"/>
    <property type="match status" value="1"/>
</dbReference>
<dbReference type="InterPro" id="IPR020807">
    <property type="entry name" value="PKS_DH"/>
</dbReference>
<sequence length="876" mass="91580">APDRIPGALPWLLSAATPAALHDQAERLRALLAREGGLRPLDVAYSLAVTRTALDHRTAVVAGADDCASSADALADLTGLGTVHGHVTGRPKLALLFSGQGSQRLGMGRELHAAFPAFAAALDEALACFEPGLREVMWGTDDALLNRTDHAQAALFAVEVALYRLLESWGVRAEFVAGHSVGEIAAAHVAGVLSLTDAAALVAARGRLMAALPTGGVMVAVEAGEAEVRPLLTPGVALAAVNGPASVVLSGEADAVERALAALGERRHTRLAVSHAFHSPLMDPMLDDFRQVAARLTWQPPQLAVVCGLTGRVAEREELCSAEYWVRHVRETVRFGDGVTALADAGATAFLEVGPDAVLAAARACLPGRAVVQPLLRRGRAEEPTLVTGLAGLHVHGVAVDWAAFFAGTGARRVDLPTYAFQRERYWPDGGARALEVSGAGLEAVGHPLLGAAMVVAGSDDLVLTGVLSTAVQPWLADHRVGGMVFFPGTGFLELAIRAGDQVGCARVAELTLAVPLVLPEEGAVQVQLKVGGPDEAGRRELWFHGRTADRPEAPWTLHATGRLAPDAAEPARFGAAEWPPQGAQPVDITDRYDRYAAAGLVYGPAFRGLRALWRRGEELFAEIALDASVRDTGEYGIHPGLLDSVLHAAALDQDAERLLPFEWRDVTLHASGAGLLRARLLRTGPDTVVVDAADAHGDPVVSVAGLTLRAAPDDAHADALPDPAGSLFRLEWETHEVPAAVAGSWALVGEDPLGLVAHLEGAAHVPALDALPGERAPRHLVVTVAGPGSDAEAARAATRHVLAVLGEFLADDRFRRSRLLLVTRGAVAANDAEDVTDLGAAAVWGLVRSAQAEHPGRVLPVDTDDASAALLPALP</sequence>
<dbReference type="RefSeq" id="WP_152778307.1">
    <property type="nucleotide sequence ID" value="NZ_VJZC01000918.1"/>
</dbReference>
<protein>
    <submittedName>
        <fullName evidence="7">Acyltransferase domain-containing protein</fullName>
    </submittedName>
</protein>
<dbReference type="OrthoDB" id="3390542at2"/>
<dbReference type="InterPro" id="IPR001227">
    <property type="entry name" value="Ac_transferase_dom_sf"/>
</dbReference>
<dbReference type="Gene3D" id="3.40.50.11460">
    <property type="match status" value="1"/>
</dbReference>
<dbReference type="InterPro" id="IPR016035">
    <property type="entry name" value="Acyl_Trfase/lysoPLipase"/>
</dbReference>
<dbReference type="InterPro" id="IPR014043">
    <property type="entry name" value="Acyl_transferase_dom"/>
</dbReference>
<comment type="pathway">
    <text evidence="1">Antibiotic biosynthesis.</text>
</comment>
<dbReference type="InterPro" id="IPR049551">
    <property type="entry name" value="PKS_DH_C"/>
</dbReference>
<dbReference type="Pfam" id="PF14765">
    <property type="entry name" value="PS-DH"/>
    <property type="match status" value="1"/>
</dbReference>
<keyword evidence="2 7" id="KW-0808">Transferase</keyword>
<dbReference type="InterPro" id="IPR049552">
    <property type="entry name" value="PKS_DH_N"/>
</dbReference>
<dbReference type="EMBL" id="VJZC01000918">
    <property type="protein sequence ID" value="MPY64751.1"/>
    <property type="molecule type" value="Genomic_DNA"/>
</dbReference>
<keyword evidence="3" id="KW-0511">Multifunctional enzyme</keyword>
<evidence type="ECO:0000313" key="8">
    <source>
        <dbReference type="Proteomes" id="UP000400924"/>
    </source>
</evidence>
<reference evidence="7 8" key="1">
    <citation type="submission" date="2019-07" db="EMBL/GenBank/DDBJ databases">
        <title>New species of Amycolatopsis and Streptomyces.</title>
        <authorList>
            <person name="Duangmal K."/>
            <person name="Teo W.F.A."/>
            <person name="Lipun K."/>
        </authorList>
    </citation>
    <scope>NUCLEOTIDE SEQUENCE [LARGE SCALE GENOMIC DNA]</scope>
    <source>
        <strain evidence="7 8">NBRC 106415</strain>
    </source>
</reference>
<evidence type="ECO:0000256" key="5">
    <source>
        <dbReference type="PROSITE-ProRule" id="PRU01363"/>
    </source>
</evidence>
<keyword evidence="8" id="KW-1185">Reference proteome</keyword>
<feature type="region of interest" description="N-terminal hotdog fold" evidence="5">
    <location>
        <begin position="447"/>
        <end position="571"/>
    </location>
</feature>
<name>A0A5N8XZI1_9ACTN</name>
<accession>A0A5N8XZI1</accession>
<evidence type="ECO:0000256" key="2">
    <source>
        <dbReference type="ARBA" id="ARBA00022679"/>
    </source>
</evidence>
<organism evidence="7 8">
    <name type="scientific">Streptomyces spongiae</name>
    <dbReference type="NCBI Taxonomy" id="565072"/>
    <lineage>
        <taxon>Bacteria</taxon>
        <taxon>Bacillati</taxon>
        <taxon>Actinomycetota</taxon>
        <taxon>Actinomycetes</taxon>
        <taxon>Kitasatosporales</taxon>
        <taxon>Streptomycetaceae</taxon>
        <taxon>Streptomyces</taxon>
    </lineage>
</organism>
<dbReference type="Gene3D" id="3.30.70.3290">
    <property type="match status" value="1"/>
</dbReference>
<keyword evidence="4 7" id="KW-0012">Acyltransferase</keyword>
<feature type="non-terminal residue" evidence="7">
    <location>
        <position position="1"/>
    </location>
</feature>
<dbReference type="InterPro" id="IPR042104">
    <property type="entry name" value="PKS_dehydratase_sf"/>
</dbReference>
<dbReference type="InterPro" id="IPR036291">
    <property type="entry name" value="NAD(P)-bd_dom_sf"/>
</dbReference>
<dbReference type="Pfam" id="PF22953">
    <property type="entry name" value="SpnB_Rossmann"/>
    <property type="match status" value="1"/>
</dbReference>
<dbReference type="Pfam" id="PF00698">
    <property type="entry name" value="Acyl_transf_1"/>
    <property type="match status" value="1"/>
</dbReference>
<dbReference type="InterPro" id="IPR016036">
    <property type="entry name" value="Malonyl_transacylase_ACP-bd"/>
</dbReference>
<dbReference type="PROSITE" id="PS52019">
    <property type="entry name" value="PKS_MFAS_DH"/>
    <property type="match status" value="1"/>
</dbReference>
<evidence type="ECO:0000256" key="3">
    <source>
        <dbReference type="ARBA" id="ARBA00023268"/>
    </source>
</evidence>
<proteinExistence type="predicted"/>
<dbReference type="InterPro" id="IPR050091">
    <property type="entry name" value="PKS_NRPS_Biosynth_Enz"/>
</dbReference>
<dbReference type="SMART" id="SM00826">
    <property type="entry name" value="PKS_DH"/>
    <property type="match status" value="1"/>
</dbReference>
<dbReference type="InterPro" id="IPR049900">
    <property type="entry name" value="PKS_mFAS_DH"/>
</dbReference>
<dbReference type="GO" id="GO:0004312">
    <property type="term" value="F:fatty acid synthase activity"/>
    <property type="evidence" value="ECO:0007669"/>
    <property type="project" value="TreeGrafter"/>
</dbReference>
<dbReference type="SUPFAM" id="SSF52151">
    <property type="entry name" value="FabD/lysophospholipase-like"/>
    <property type="match status" value="1"/>
</dbReference>
<evidence type="ECO:0000259" key="6">
    <source>
        <dbReference type="PROSITE" id="PS52019"/>
    </source>
</evidence>
<dbReference type="PANTHER" id="PTHR43775:SF51">
    <property type="entry name" value="INACTIVE PHENOLPHTHIOCEROL SYNTHESIS POLYKETIDE SYNTHASE TYPE I PKS1-RELATED"/>
    <property type="match status" value="1"/>
</dbReference>
<gene>
    <name evidence="7" type="ORF">FNH08_48670</name>
</gene>
<dbReference type="Gene3D" id="3.10.129.110">
    <property type="entry name" value="Polyketide synthase dehydratase"/>
    <property type="match status" value="1"/>
</dbReference>
<dbReference type="SMART" id="SM00827">
    <property type="entry name" value="PKS_AT"/>
    <property type="match status" value="1"/>
</dbReference>
<feature type="region of interest" description="C-terminal hotdog fold" evidence="5">
    <location>
        <begin position="584"/>
        <end position="718"/>
    </location>
</feature>
<dbReference type="AlphaFoldDB" id="A0A5N8XZI1"/>
<dbReference type="SUPFAM" id="SSF55048">
    <property type="entry name" value="Probable ACP-binding domain of malonyl-CoA ACP transacylase"/>
    <property type="match status" value="1"/>
</dbReference>
<comment type="caution">
    <text evidence="7">The sequence shown here is derived from an EMBL/GenBank/DDBJ whole genome shotgun (WGS) entry which is preliminary data.</text>
</comment>
<evidence type="ECO:0000313" key="7">
    <source>
        <dbReference type="EMBL" id="MPY64751.1"/>
    </source>
</evidence>
<feature type="domain" description="PKS/mFAS DH" evidence="6">
    <location>
        <begin position="447"/>
        <end position="718"/>
    </location>
</feature>
<dbReference type="InterPro" id="IPR055123">
    <property type="entry name" value="SpnB-like_Rossmann"/>
</dbReference>
<dbReference type="Pfam" id="PF21089">
    <property type="entry name" value="PKS_DH_N"/>
    <property type="match status" value="1"/>
</dbReference>